<dbReference type="STRING" id="313628.LNTAR_04521"/>
<keyword evidence="2 5" id="KW-0436">Ligase</keyword>
<dbReference type="InterPro" id="IPR013791">
    <property type="entry name" value="RNA3'-term_phos_cycl_insert"/>
</dbReference>
<dbReference type="EMBL" id="ABCK01000020">
    <property type="protein sequence ID" value="EDM26084.1"/>
    <property type="molecule type" value="Genomic_DNA"/>
</dbReference>
<keyword evidence="3 5" id="KW-0547">Nucleotide-binding</keyword>
<dbReference type="Pfam" id="PF01137">
    <property type="entry name" value="RTC"/>
    <property type="match status" value="1"/>
</dbReference>
<feature type="domain" description="RNA 3'-terminal phosphate cyclase insert" evidence="8">
    <location>
        <begin position="184"/>
        <end position="273"/>
    </location>
</feature>
<dbReference type="EC" id="6.5.1.4" evidence="5 6"/>
<dbReference type="SUPFAM" id="SSF55205">
    <property type="entry name" value="EPT/RTPC-like"/>
    <property type="match status" value="2"/>
</dbReference>
<evidence type="ECO:0000256" key="3">
    <source>
        <dbReference type="ARBA" id="ARBA00022741"/>
    </source>
</evidence>
<comment type="subcellular location">
    <subcellularLocation>
        <location evidence="5">Cytoplasm</location>
    </subcellularLocation>
</comment>
<feature type="binding site" evidence="5">
    <location>
        <position position="103"/>
    </location>
    <ligand>
        <name>ATP</name>
        <dbReference type="ChEBI" id="CHEBI:30616"/>
    </ligand>
</feature>
<comment type="catalytic activity">
    <reaction evidence="4 5">
        <text>a 3'-end 3'-phospho-ribonucleotide-RNA + ATP = a 3'-end 2',3'-cyclophospho-ribonucleotide-RNA + AMP + diphosphate</text>
        <dbReference type="Rhea" id="RHEA:23976"/>
        <dbReference type="Rhea" id="RHEA-COMP:10463"/>
        <dbReference type="Rhea" id="RHEA-COMP:10464"/>
        <dbReference type="ChEBI" id="CHEBI:30616"/>
        <dbReference type="ChEBI" id="CHEBI:33019"/>
        <dbReference type="ChEBI" id="CHEBI:83062"/>
        <dbReference type="ChEBI" id="CHEBI:83064"/>
        <dbReference type="ChEBI" id="CHEBI:456215"/>
        <dbReference type="EC" id="6.5.1.4"/>
    </reaction>
</comment>
<dbReference type="Gene3D" id="3.65.10.20">
    <property type="entry name" value="RNA 3'-terminal phosphate cyclase domain"/>
    <property type="match status" value="1"/>
</dbReference>
<dbReference type="PIRSF" id="PIRSF005378">
    <property type="entry name" value="RNA3'_term_phos_cycl_euk"/>
    <property type="match status" value="1"/>
</dbReference>
<dbReference type="InterPro" id="IPR013792">
    <property type="entry name" value="RNA3'P_cycl/enolpyr_Trfase_a/b"/>
</dbReference>
<dbReference type="Pfam" id="PF05189">
    <property type="entry name" value="RTC_insert"/>
    <property type="match status" value="1"/>
</dbReference>
<evidence type="ECO:0000313" key="9">
    <source>
        <dbReference type="EMBL" id="EDM26084.1"/>
    </source>
</evidence>
<accession>A6DQK3</accession>
<dbReference type="RefSeq" id="WP_007280130.1">
    <property type="nucleotide sequence ID" value="NZ_ABCK01000020.1"/>
</dbReference>
<reference evidence="9 10" key="1">
    <citation type="journal article" date="2010" name="J. Bacteriol.">
        <title>Genome sequence of Lentisphaera araneosa HTCC2155T, the type species of the order Lentisphaerales in the phylum Lentisphaerae.</title>
        <authorList>
            <person name="Thrash J.C."/>
            <person name="Cho J.C."/>
            <person name="Vergin K.L."/>
            <person name="Morris R.M."/>
            <person name="Giovannoni S.J."/>
        </authorList>
    </citation>
    <scope>NUCLEOTIDE SEQUENCE [LARGE SCALE GENOMIC DNA]</scope>
    <source>
        <strain evidence="9 10">HTCC2155</strain>
    </source>
</reference>
<dbReference type="Proteomes" id="UP000004947">
    <property type="component" value="Unassembled WGS sequence"/>
</dbReference>
<dbReference type="AlphaFoldDB" id="A6DQK3"/>
<dbReference type="NCBIfam" id="TIGR03399">
    <property type="entry name" value="RNA_3prim_cycl"/>
    <property type="match status" value="1"/>
</dbReference>
<dbReference type="GO" id="GO:0006396">
    <property type="term" value="P:RNA processing"/>
    <property type="evidence" value="ECO:0007669"/>
    <property type="project" value="UniProtKB-UniRule"/>
</dbReference>
<evidence type="ECO:0000256" key="6">
    <source>
        <dbReference type="NCBIfam" id="TIGR03399"/>
    </source>
</evidence>
<feature type="active site" description="Tele-AMP-histidine intermediate" evidence="5">
    <location>
        <position position="308"/>
    </location>
</feature>
<dbReference type="InterPro" id="IPR036553">
    <property type="entry name" value="RPTC_insert"/>
</dbReference>
<dbReference type="HAMAP" id="MF_00200">
    <property type="entry name" value="RTC"/>
    <property type="match status" value="1"/>
</dbReference>
<sequence length="338" mass="37043">MNEVIHIDGSLGEGGGQVLRTSLALSMIMGKRVEFKNIRAGRAKPGLMRQHLACVRAAQKICGARVKGDELKSLHLSFQPGKIKSGDYHFSVGSAGSASLVLQTVLPALMLAEGFSSLELEGGTHNPMAPPFDFLEKAFLPQLKKMGVEVDVDLLTWGFFPAGGGHMKVKIYPVEKLKSLSLMERGKLISRKAEAWVSSIPLSIAESEVKVLSEKLEWNEIFAKKVIDPKGPGNIIMALQEYENVTEFTSSFGERGLKAARVADRLVREVRKYQLSEAPVGEYLADQLLLPMALSGKGELLCTELSSHSLTNMEVIQKFVDVSFSVEERKDGICVRLN</sequence>
<dbReference type="InterPro" id="IPR037136">
    <property type="entry name" value="RNA3'_phos_cyclase_dom_sf"/>
</dbReference>
<dbReference type="OrthoDB" id="9789235at2"/>
<dbReference type="NCBIfam" id="NF003246">
    <property type="entry name" value="PRK04204.1-2"/>
    <property type="match status" value="1"/>
</dbReference>
<evidence type="ECO:0000256" key="5">
    <source>
        <dbReference type="HAMAP-Rule" id="MF_00200"/>
    </source>
</evidence>
<dbReference type="eggNOG" id="COG0430">
    <property type="taxonomic scope" value="Bacteria"/>
</dbReference>
<keyword evidence="5" id="KW-0067">ATP-binding</keyword>
<dbReference type="PANTHER" id="PTHR11096:SF0">
    <property type="entry name" value="RNA 3'-TERMINAL PHOSPHATE CYCLASE"/>
    <property type="match status" value="1"/>
</dbReference>
<dbReference type="GO" id="GO:0005737">
    <property type="term" value="C:cytoplasm"/>
    <property type="evidence" value="ECO:0007669"/>
    <property type="project" value="UniProtKB-SubCell"/>
</dbReference>
<dbReference type="InterPro" id="IPR017770">
    <property type="entry name" value="RNA3'_term_phos_cyc_type_1"/>
</dbReference>
<dbReference type="Gene3D" id="3.30.360.20">
    <property type="entry name" value="RNA 3'-terminal phosphate cyclase, insert domain"/>
    <property type="match status" value="1"/>
</dbReference>
<dbReference type="InterPro" id="IPR000228">
    <property type="entry name" value="RNA3'_term_phos_cyc"/>
</dbReference>
<feature type="domain" description="RNA 3'-terminal phosphate cyclase" evidence="7">
    <location>
        <begin position="12"/>
        <end position="326"/>
    </location>
</feature>
<keyword evidence="10" id="KW-1185">Reference proteome</keyword>
<name>A6DQK3_9BACT</name>
<dbReference type="PANTHER" id="PTHR11096">
    <property type="entry name" value="RNA 3' TERMINAL PHOSPHATE CYCLASE"/>
    <property type="match status" value="1"/>
</dbReference>
<comment type="function">
    <text evidence="5">Catalyzes the conversion of 3'-phosphate to a 2',3'-cyclic phosphodiester at the end of RNA. The mechanism of action of the enzyme occurs in 3 steps: (A) adenylation of the enzyme by ATP; (B) transfer of adenylate to an RNA-N3'P to produce RNA-N3'PP5'A; (C) and attack of the adjacent 2'-hydroxyl on the 3'-phosphorus in the diester linkage to produce the cyclic end product. The biological role of this enzyme is unknown but it is likely to function in some aspects of cellular RNA processing.</text>
</comment>
<evidence type="ECO:0000256" key="4">
    <source>
        <dbReference type="ARBA" id="ARBA00024481"/>
    </source>
</evidence>
<evidence type="ECO:0000256" key="2">
    <source>
        <dbReference type="ARBA" id="ARBA00022598"/>
    </source>
</evidence>
<dbReference type="GO" id="GO:0005524">
    <property type="term" value="F:ATP binding"/>
    <property type="evidence" value="ECO:0007669"/>
    <property type="project" value="UniProtKB-KW"/>
</dbReference>
<keyword evidence="5" id="KW-0963">Cytoplasm</keyword>
<organism evidence="9 10">
    <name type="scientific">Lentisphaera araneosa HTCC2155</name>
    <dbReference type="NCBI Taxonomy" id="313628"/>
    <lineage>
        <taxon>Bacteria</taxon>
        <taxon>Pseudomonadati</taxon>
        <taxon>Lentisphaerota</taxon>
        <taxon>Lentisphaeria</taxon>
        <taxon>Lentisphaerales</taxon>
        <taxon>Lentisphaeraceae</taxon>
        <taxon>Lentisphaera</taxon>
    </lineage>
</organism>
<protein>
    <recommendedName>
        <fullName evidence="5 6">RNA 3'-terminal phosphate cyclase</fullName>
        <shortName evidence="5">RNA cyclase</shortName>
        <shortName evidence="5">RNA-3'-phosphate cyclase</shortName>
        <ecNumber evidence="5 6">6.5.1.4</ecNumber>
    </recommendedName>
</protein>
<comment type="caution">
    <text evidence="9">The sequence shown here is derived from an EMBL/GenBank/DDBJ whole genome shotgun (WGS) entry which is preliminary data.</text>
</comment>
<evidence type="ECO:0000313" key="10">
    <source>
        <dbReference type="Proteomes" id="UP000004947"/>
    </source>
</evidence>
<feature type="binding site" evidence="5">
    <location>
        <begin position="283"/>
        <end position="287"/>
    </location>
    <ligand>
        <name>ATP</name>
        <dbReference type="ChEBI" id="CHEBI:30616"/>
    </ligand>
</feature>
<dbReference type="SUPFAM" id="SSF52913">
    <property type="entry name" value="RNA 3'-terminal phosphate cyclase, RPTC, insert domain"/>
    <property type="match status" value="1"/>
</dbReference>
<gene>
    <name evidence="5" type="primary">rtcA</name>
    <name evidence="9" type="ORF">LNTAR_04521</name>
</gene>
<comment type="similarity">
    <text evidence="1 5">Belongs to the RNA 3'-terminal cyclase family. Type 1 subfamily.</text>
</comment>
<dbReference type="GO" id="GO:0003963">
    <property type="term" value="F:RNA-3'-phosphate cyclase activity"/>
    <property type="evidence" value="ECO:0007669"/>
    <property type="project" value="UniProtKB-UniRule"/>
</dbReference>
<dbReference type="InterPro" id="IPR023797">
    <property type="entry name" value="RNA3'_phos_cyclase_dom"/>
</dbReference>
<evidence type="ECO:0000256" key="1">
    <source>
        <dbReference type="ARBA" id="ARBA00009206"/>
    </source>
</evidence>
<evidence type="ECO:0000259" key="7">
    <source>
        <dbReference type="Pfam" id="PF01137"/>
    </source>
</evidence>
<evidence type="ECO:0000259" key="8">
    <source>
        <dbReference type="Pfam" id="PF05189"/>
    </source>
</evidence>
<proteinExistence type="inferred from homology"/>